<sequence length="387" mass="41462">MNQLQEQPMRPWLFLPLRLRRVGLTFRRLPLHRVDFRGGWRRVHHLTEWRHGARDAVDATDAPRRVEISRGFVSPPTDNVVNRPGHVAAVPSRVEVVDRANRHVVHRLPHVRWRRGRPRGALRDVWHQRSAQHGSRRVVVVVALRHLRVRLGLRARAGAGLLGGRVEAEEVVRDLRDDRGGLGSAALDGTGRRGIELVDEPLVGGGVADAGEHGAERARRGVVRRGGEEEEAQAGRLDGGGGEAVDAVELLHEVVDVVVGGDGDERVEVVVRELVPERRGGLAGDEERGGELGERGEEDGVGGGARDGDDAGLAADVAELVVARARQDAAAEAAHEAHERGPVRLRTRRRRVVVAAAAAVAVAAGGAAGPGAGGGGGRGGVVVVRRR</sequence>
<evidence type="ECO:0000313" key="4">
    <source>
        <dbReference type="Proteomes" id="UP000015106"/>
    </source>
</evidence>
<dbReference type="Proteomes" id="UP000015106">
    <property type="component" value="Chromosome 2"/>
</dbReference>
<dbReference type="EnsemblPlants" id="TuG1812G0200002197.01.T01">
    <property type="protein sequence ID" value="TuG1812G0200002197.01.T01.cds299864"/>
    <property type="gene ID" value="TuG1812G0200002197.01"/>
</dbReference>
<reference evidence="3" key="2">
    <citation type="submission" date="2018-03" db="EMBL/GenBank/DDBJ databases">
        <title>The Triticum urartu genome reveals the dynamic nature of wheat genome evolution.</title>
        <authorList>
            <person name="Ling H."/>
            <person name="Ma B."/>
            <person name="Shi X."/>
            <person name="Liu H."/>
            <person name="Dong L."/>
            <person name="Sun H."/>
            <person name="Cao Y."/>
            <person name="Gao Q."/>
            <person name="Zheng S."/>
            <person name="Li Y."/>
            <person name="Yu Y."/>
            <person name="Du H."/>
            <person name="Qi M."/>
            <person name="Li Y."/>
            <person name="Yu H."/>
            <person name="Cui Y."/>
            <person name="Wang N."/>
            <person name="Chen C."/>
            <person name="Wu H."/>
            <person name="Zhao Y."/>
            <person name="Zhang J."/>
            <person name="Li Y."/>
            <person name="Zhou W."/>
            <person name="Zhang B."/>
            <person name="Hu W."/>
            <person name="Eijk M."/>
            <person name="Tang J."/>
            <person name="Witsenboer H."/>
            <person name="Zhao S."/>
            <person name="Li Z."/>
            <person name="Zhang A."/>
            <person name="Wang D."/>
            <person name="Liang C."/>
        </authorList>
    </citation>
    <scope>NUCLEOTIDE SEQUENCE [LARGE SCALE GENOMIC DNA]</scope>
    <source>
        <strain evidence="3">cv. G1812</strain>
    </source>
</reference>
<feature type="region of interest" description="Disordered" evidence="1">
    <location>
        <begin position="281"/>
        <end position="305"/>
    </location>
</feature>
<feature type="compositionally biased region" description="Gly residues" evidence="1">
    <location>
        <begin position="366"/>
        <end position="380"/>
    </location>
</feature>
<feature type="region of interest" description="Disordered" evidence="1">
    <location>
        <begin position="366"/>
        <end position="387"/>
    </location>
</feature>
<reference evidence="4" key="1">
    <citation type="journal article" date="2013" name="Nature">
        <title>Draft genome of the wheat A-genome progenitor Triticum urartu.</title>
        <authorList>
            <person name="Ling H.Q."/>
            <person name="Zhao S."/>
            <person name="Liu D."/>
            <person name="Wang J."/>
            <person name="Sun H."/>
            <person name="Zhang C."/>
            <person name="Fan H."/>
            <person name="Li D."/>
            <person name="Dong L."/>
            <person name="Tao Y."/>
            <person name="Gao C."/>
            <person name="Wu H."/>
            <person name="Li Y."/>
            <person name="Cui Y."/>
            <person name="Guo X."/>
            <person name="Zheng S."/>
            <person name="Wang B."/>
            <person name="Yu K."/>
            <person name="Liang Q."/>
            <person name="Yang W."/>
            <person name="Lou X."/>
            <person name="Chen J."/>
            <person name="Feng M."/>
            <person name="Jian J."/>
            <person name="Zhang X."/>
            <person name="Luo G."/>
            <person name="Jiang Y."/>
            <person name="Liu J."/>
            <person name="Wang Z."/>
            <person name="Sha Y."/>
            <person name="Zhang B."/>
            <person name="Wu H."/>
            <person name="Tang D."/>
            <person name="Shen Q."/>
            <person name="Xue P."/>
            <person name="Zou S."/>
            <person name="Wang X."/>
            <person name="Liu X."/>
            <person name="Wang F."/>
            <person name="Yang Y."/>
            <person name="An X."/>
            <person name="Dong Z."/>
            <person name="Zhang K."/>
            <person name="Zhang X."/>
            <person name="Luo M.C."/>
            <person name="Dvorak J."/>
            <person name="Tong Y."/>
            <person name="Wang J."/>
            <person name="Yang H."/>
            <person name="Li Z."/>
            <person name="Wang D."/>
            <person name="Zhang A."/>
            <person name="Wang J."/>
        </authorList>
    </citation>
    <scope>NUCLEOTIDE SEQUENCE</scope>
    <source>
        <strain evidence="4">cv. G1812</strain>
    </source>
</reference>
<feature type="compositionally biased region" description="Basic and acidic residues" evidence="1">
    <location>
        <begin position="210"/>
        <end position="219"/>
    </location>
</feature>
<reference evidence="3" key="3">
    <citation type="submission" date="2022-06" db="UniProtKB">
        <authorList>
            <consortium name="EnsemblPlants"/>
        </authorList>
    </citation>
    <scope>IDENTIFICATION</scope>
</reference>
<evidence type="ECO:0000256" key="2">
    <source>
        <dbReference type="SAM" id="Phobius"/>
    </source>
</evidence>
<keyword evidence="2" id="KW-0472">Membrane</keyword>
<proteinExistence type="predicted"/>
<feature type="compositionally biased region" description="Basic and acidic residues" evidence="1">
    <location>
        <begin position="281"/>
        <end position="295"/>
    </location>
</feature>
<keyword evidence="4" id="KW-1185">Reference proteome</keyword>
<feature type="region of interest" description="Disordered" evidence="1">
    <location>
        <begin position="206"/>
        <end position="241"/>
    </location>
</feature>
<keyword evidence="2" id="KW-1133">Transmembrane helix</keyword>
<gene>
    <name evidence="3" type="primary">LOC125536642</name>
</gene>
<evidence type="ECO:0000256" key="1">
    <source>
        <dbReference type="SAM" id="MobiDB-lite"/>
    </source>
</evidence>
<keyword evidence="2" id="KW-0812">Transmembrane</keyword>
<name>A0A8R7TFI8_TRIUA</name>
<dbReference type="AlphaFoldDB" id="A0A8R7TFI8"/>
<organism evidence="3 4">
    <name type="scientific">Triticum urartu</name>
    <name type="common">Red wild einkorn</name>
    <name type="synonym">Crithodium urartu</name>
    <dbReference type="NCBI Taxonomy" id="4572"/>
    <lineage>
        <taxon>Eukaryota</taxon>
        <taxon>Viridiplantae</taxon>
        <taxon>Streptophyta</taxon>
        <taxon>Embryophyta</taxon>
        <taxon>Tracheophyta</taxon>
        <taxon>Spermatophyta</taxon>
        <taxon>Magnoliopsida</taxon>
        <taxon>Liliopsida</taxon>
        <taxon>Poales</taxon>
        <taxon>Poaceae</taxon>
        <taxon>BOP clade</taxon>
        <taxon>Pooideae</taxon>
        <taxon>Triticodae</taxon>
        <taxon>Triticeae</taxon>
        <taxon>Triticinae</taxon>
        <taxon>Triticum</taxon>
    </lineage>
</organism>
<feature type="transmembrane region" description="Helical" evidence="2">
    <location>
        <begin position="352"/>
        <end position="372"/>
    </location>
</feature>
<dbReference type="Gramene" id="TuG1812G0200002197.01.T01">
    <property type="protein sequence ID" value="TuG1812G0200002197.01.T01.cds299864"/>
    <property type="gene ID" value="TuG1812G0200002197.01"/>
</dbReference>
<evidence type="ECO:0000313" key="3">
    <source>
        <dbReference type="EnsemblPlants" id="TuG1812G0200002197.01.T01.cds299864"/>
    </source>
</evidence>
<accession>A0A8R7TFI8</accession>
<protein>
    <submittedName>
        <fullName evidence="3">Uncharacterized protein</fullName>
    </submittedName>
</protein>